<dbReference type="Gene3D" id="1.10.10.460">
    <property type="entry name" value="Ribonuclease hii. Domain 2"/>
    <property type="match status" value="1"/>
</dbReference>
<evidence type="ECO:0000313" key="17">
    <source>
        <dbReference type="EMBL" id="OLY77599.1"/>
    </source>
</evidence>
<sequence>MDIQLGIVGKDFSILITDDQVVNSILTIKHDADKIYELSEKVIMSVSGEAGDTDQFCEYIVGNSKLYGIRNGIDLTPDATAKFTRGELASALRSRNPYQVNLLISGFDIVKNQPSLYRIDYLASISKVPFAAHGYGAFFSYSIFDKMYKENLTESEALDILAACLIELNKRLIIRHSSYTIKIVDKSGLRTLDPALIMQRIALQDLDFDPLVPLTDSKVIFSKPLNSRYNSPIVTQTYLCFMILFSILAQYSEEKPKYVLGVDEAGRGPVLDSKQVTEKIREDKFMLLQQENVRKDSGWAAHVLSPQEISQGMLKKNKYNLNTLAHDTTISIIQSLIKQGHEISHIYIDTVGPPESYTRKLQPLFPGTKITVAKKADSLYPIVSAASIIAKVIRDEVLKNWKFLETPSRDISLSYGSGYPSDPKTVSWLHSNIDKVFGYPSIVRFSWATCQKLLETNAYKVDFHDEGGDVHDKKLTVAQKRKLASFHNNAFSFKPKKPDTSSPQSLFLTKNRINLFPPIKDH</sequence>
<evidence type="ECO:0000256" key="8">
    <source>
        <dbReference type="ARBA" id="ARBA00022723"/>
    </source>
</evidence>
<dbReference type="GO" id="GO:0032299">
    <property type="term" value="C:ribonuclease H2 complex"/>
    <property type="evidence" value="ECO:0007669"/>
    <property type="project" value="TreeGrafter"/>
</dbReference>
<dbReference type="GO" id="GO:0019774">
    <property type="term" value="C:proteasome core complex, beta-subunit complex"/>
    <property type="evidence" value="ECO:0007669"/>
    <property type="project" value="UniProtKB-ARBA"/>
</dbReference>
<comment type="caution">
    <text evidence="17">The sequence shown here is derived from an EMBL/GenBank/DDBJ whole genome shotgun (WGS) entry which is preliminary data.</text>
</comment>
<feature type="domain" description="RNase H type-2" evidence="16">
    <location>
        <begin position="272"/>
        <end position="459"/>
    </location>
</feature>
<dbReference type="AlphaFoldDB" id="A0A1R0GL44"/>
<evidence type="ECO:0000256" key="4">
    <source>
        <dbReference type="ARBA" id="ARBA00004123"/>
    </source>
</evidence>
<dbReference type="CDD" id="cd07181">
    <property type="entry name" value="RNase_HII_eukaryota_like"/>
    <property type="match status" value="1"/>
</dbReference>
<comment type="cofactor">
    <cofactor evidence="3">
        <name>Mg(2+)</name>
        <dbReference type="ChEBI" id="CHEBI:18420"/>
    </cofactor>
</comment>
<dbReference type="Pfam" id="PF00227">
    <property type="entry name" value="Proteasome"/>
    <property type="match status" value="1"/>
</dbReference>
<dbReference type="Pfam" id="PF01351">
    <property type="entry name" value="RNase_HII"/>
    <property type="match status" value="1"/>
</dbReference>
<dbReference type="SUPFAM" id="SSF56235">
    <property type="entry name" value="N-terminal nucleophile aminohydrolases (Ntn hydrolases)"/>
    <property type="match status" value="1"/>
</dbReference>
<evidence type="ECO:0000256" key="15">
    <source>
        <dbReference type="RuleBase" id="RU003515"/>
    </source>
</evidence>
<evidence type="ECO:0000256" key="1">
    <source>
        <dbReference type="ARBA" id="ARBA00000077"/>
    </source>
</evidence>
<comment type="caution">
    <text evidence="14">Lacks conserved residue(s) required for the propagation of feature annotation.</text>
</comment>
<gene>
    <name evidence="17" type="ORF">AYI68_g8364</name>
</gene>
<dbReference type="PANTHER" id="PTHR10954:SF7">
    <property type="entry name" value="RIBONUCLEASE H2 SUBUNIT A"/>
    <property type="match status" value="1"/>
</dbReference>
<protein>
    <recommendedName>
        <fullName evidence="15">Ribonuclease</fullName>
        <ecNumber evidence="15">3.1.26.4</ecNumber>
    </recommendedName>
</protein>
<keyword evidence="9 15" id="KW-0255">Endonuclease</keyword>
<dbReference type="Gene3D" id="3.30.420.10">
    <property type="entry name" value="Ribonuclease H-like superfamily/Ribonuclease H"/>
    <property type="match status" value="1"/>
</dbReference>
<dbReference type="InterPro" id="IPR023333">
    <property type="entry name" value="Proteasome_suB-type"/>
</dbReference>
<dbReference type="PANTHER" id="PTHR10954">
    <property type="entry name" value="RIBONUCLEASE H2 SUBUNIT A"/>
    <property type="match status" value="1"/>
</dbReference>
<dbReference type="GO" id="GO:0010498">
    <property type="term" value="P:proteasomal protein catabolic process"/>
    <property type="evidence" value="ECO:0007669"/>
    <property type="project" value="InterPro"/>
</dbReference>
<evidence type="ECO:0000256" key="9">
    <source>
        <dbReference type="ARBA" id="ARBA00022759"/>
    </source>
</evidence>
<dbReference type="OrthoDB" id="268428at2759"/>
<comment type="function">
    <text evidence="15">Endonuclease that specifically degrades the RNA of RNA-DNA hybrids.</text>
</comment>
<keyword evidence="6" id="KW-0963">Cytoplasm</keyword>
<evidence type="ECO:0000256" key="14">
    <source>
        <dbReference type="PROSITE-ProRule" id="PRU01319"/>
    </source>
</evidence>
<evidence type="ECO:0000256" key="3">
    <source>
        <dbReference type="ARBA" id="ARBA00001946"/>
    </source>
</evidence>
<evidence type="ECO:0000256" key="10">
    <source>
        <dbReference type="ARBA" id="ARBA00022801"/>
    </source>
</evidence>
<evidence type="ECO:0000256" key="2">
    <source>
        <dbReference type="ARBA" id="ARBA00001936"/>
    </source>
</evidence>
<dbReference type="InterPro" id="IPR001352">
    <property type="entry name" value="RNase_HII/HIII"/>
</dbReference>
<dbReference type="EMBL" id="LSSL01007779">
    <property type="protein sequence ID" value="OLY77599.1"/>
    <property type="molecule type" value="Genomic_DNA"/>
</dbReference>
<dbReference type="GO" id="GO:0043137">
    <property type="term" value="P:DNA replication, removal of RNA primer"/>
    <property type="evidence" value="ECO:0007669"/>
    <property type="project" value="TreeGrafter"/>
</dbReference>
<organism evidence="17 18">
    <name type="scientific">Smittium mucronatum</name>
    <dbReference type="NCBI Taxonomy" id="133383"/>
    <lineage>
        <taxon>Eukaryota</taxon>
        <taxon>Fungi</taxon>
        <taxon>Fungi incertae sedis</taxon>
        <taxon>Zoopagomycota</taxon>
        <taxon>Kickxellomycotina</taxon>
        <taxon>Harpellomycetes</taxon>
        <taxon>Harpellales</taxon>
        <taxon>Legeriomycetaceae</taxon>
        <taxon>Smittium</taxon>
    </lineage>
</organism>
<dbReference type="CDD" id="cd03758">
    <property type="entry name" value="proteasome_beta_type_2"/>
    <property type="match status" value="1"/>
</dbReference>
<dbReference type="GO" id="GO:0005634">
    <property type="term" value="C:nucleus"/>
    <property type="evidence" value="ECO:0007669"/>
    <property type="project" value="UniProtKB-SubCell"/>
</dbReference>
<dbReference type="GO" id="GO:0003723">
    <property type="term" value="F:RNA binding"/>
    <property type="evidence" value="ECO:0007669"/>
    <property type="project" value="UniProtKB-UniRule"/>
</dbReference>
<dbReference type="InterPro" id="IPR023160">
    <property type="entry name" value="RNase_HII_hlx-loop-hlx_cap_dom"/>
</dbReference>
<evidence type="ECO:0000256" key="6">
    <source>
        <dbReference type="ARBA" id="ARBA00022490"/>
    </source>
</evidence>
<reference evidence="17 18" key="1">
    <citation type="journal article" date="2016" name="Mol. Biol. Evol.">
        <title>Genome-Wide Survey of Gut Fungi (Harpellales) Reveals the First Horizontally Transferred Ubiquitin Gene from a Mosquito Host.</title>
        <authorList>
            <person name="Wang Y."/>
            <person name="White M.M."/>
            <person name="Kvist S."/>
            <person name="Moncalvo J.M."/>
        </authorList>
    </citation>
    <scope>NUCLEOTIDE SEQUENCE [LARGE SCALE GENOMIC DNA]</scope>
    <source>
        <strain evidence="17 18">ALG-7-W6</strain>
    </source>
</reference>
<comment type="subunit">
    <text evidence="13">The 26S proteasome consists of a 20S proteasome core and two 19S regulatory subunits. The 20S proteasome core is composed of 28 subunits that are arranged in four stacked rings, resulting in a barrel-shaped structure. The two end rings are each formed by seven alpha subunits, and the two central rings are each formed by seven beta subunits. The catalytic chamber with the active sites is on the inside of the barrel.</text>
</comment>
<dbReference type="InterPro" id="IPR024567">
    <property type="entry name" value="RNase_HII/HIII_dom"/>
</dbReference>
<dbReference type="InterPro" id="IPR035206">
    <property type="entry name" value="Proteasome_beta2"/>
</dbReference>
<dbReference type="InterPro" id="IPR036397">
    <property type="entry name" value="RNaseH_sf"/>
</dbReference>
<comment type="cofactor">
    <cofactor evidence="2">
        <name>Mn(2+)</name>
        <dbReference type="ChEBI" id="CHEBI:29035"/>
    </cofactor>
</comment>
<keyword evidence="11" id="KW-0647">Proteasome</keyword>
<proteinExistence type="inferred from homology"/>
<keyword evidence="8" id="KW-0479">Metal-binding</keyword>
<dbReference type="InterPro" id="IPR012337">
    <property type="entry name" value="RNaseH-like_sf"/>
</dbReference>
<comment type="subcellular location">
    <subcellularLocation>
        <location evidence="4">Nucleus</location>
    </subcellularLocation>
</comment>
<dbReference type="GO" id="GO:0006298">
    <property type="term" value="P:mismatch repair"/>
    <property type="evidence" value="ECO:0007669"/>
    <property type="project" value="TreeGrafter"/>
</dbReference>
<dbReference type="InterPro" id="IPR029055">
    <property type="entry name" value="Ntn_hydrolases_N"/>
</dbReference>
<evidence type="ECO:0000256" key="13">
    <source>
        <dbReference type="ARBA" id="ARBA00026071"/>
    </source>
</evidence>
<dbReference type="PROSITE" id="PS51476">
    <property type="entry name" value="PROTEASOME_BETA_2"/>
    <property type="match status" value="1"/>
</dbReference>
<name>A0A1R0GL44_9FUNG</name>
<dbReference type="EC" id="3.1.26.4" evidence="15"/>
<dbReference type="STRING" id="133383.A0A1R0GL44"/>
<keyword evidence="12" id="KW-0539">Nucleus</keyword>
<evidence type="ECO:0000259" key="16">
    <source>
        <dbReference type="PROSITE" id="PS51975"/>
    </source>
</evidence>
<dbReference type="FunFam" id="1.10.10.460:FF:000001">
    <property type="entry name" value="Ribonuclease"/>
    <property type="match status" value="1"/>
</dbReference>
<dbReference type="PROSITE" id="PS00854">
    <property type="entry name" value="PROTEASOME_BETA_1"/>
    <property type="match status" value="1"/>
</dbReference>
<comment type="similarity">
    <text evidence="5">Belongs to the RNase HII family. Eukaryotic subfamily.</text>
</comment>
<comment type="catalytic activity">
    <reaction evidence="1 15">
        <text>Endonucleolytic cleavage to 5'-phosphomonoester.</text>
        <dbReference type="EC" id="3.1.26.4"/>
    </reaction>
</comment>
<evidence type="ECO:0000313" key="18">
    <source>
        <dbReference type="Proteomes" id="UP000187455"/>
    </source>
</evidence>
<dbReference type="GO" id="GO:0046872">
    <property type="term" value="F:metal ion binding"/>
    <property type="evidence" value="ECO:0007669"/>
    <property type="project" value="UniProtKB-KW"/>
</dbReference>
<keyword evidence="7 15" id="KW-0540">Nuclease</keyword>
<keyword evidence="18" id="KW-1185">Reference proteome</keyword>
<evidence type="ECO:0000256" key="5">
    <source>
        <dbReference type="ARBA" id="ARBA00007058"/>
    </source>
</evidence>
<dbReference type="InterPro" id="IPR016050">
    <property type="entry name" value="Proteasome_bsu_CS"/>
</dbReference>
<dbReference type="GO" id="GO:0004523">
    <property type="term" value="F:RNA-DNA hybrid ribonuclease activity"/>
    <property type="evidence" value="ECO:0007669"/>
    <property type="project" value="UniProtKB-EC"/>
</dbReference>
<dbReference type="Gene3D" id="3.60.20.10">
    <property type="entry name" value="Glutamine Phosphoribosylpyrophosphate, subunit 1, domain 1"/>
    <property type="match status" value="1"/>
</dbReference>
<dbReference type="NCBIfam" id="TIGR00729">
    <property type="entry name" value="ribonuclease HII"/>
    <property type="match status" value="1"/>
</dbReference>
<dbReference type="Proteomes" id="UP000187455">
    <property type="component" value="Unassembled WGS sequence"/>
</dbReference>
<keyword evidence="10 15" id="KW-0378">Hydrolase</keyword>
<dbReference type="InterPro" id="IPR001353">
    <property type="entry name" value="Proteasome_sua/b"/>
</dbReference>
<dbReference type="PROSITE" id="PS51975">
    <property type="entry name" value="RNASE_H_2"/>
    <property type="match status" value="1"/>
</dbReference>
<dbReference type="FunFam" id="3.60.20.10:FF:000008">
    <property type="entry name" value="Proteasome subunit beta type-4"/>
    <property type="match status" value="1"/>
</dbReference>
<evidence type="ECO:0000256" key="11">
    <source>
        <dbReference type="ARBA" id="ARBA00022942"/>
    </source>
</evidence>
<dbReference type="InterPro" id="IPR004649">
    <property type="entry name" value="RNase_H2_suA"/>
</dbReference>
<dbReference type="SUPFAM" id="SSF53098">
    <property type="entry name" value="Ribonuclease H-like"/>
    <property type="match status" value="1"/>
</dbReference>
<evidence type="ECO:0000256" key="7">
    <source>
        <dbReference type="ARBA" id="ARBA00022722"/>
    </source>
</evidence>
<accession>A0A1R0GL44</accession>
<evidence type="ECO:0000256" key="12">
    <source>
        <dbReference type="ARBA" id="ARBA00023242"/>
    </source>
</evidence>